<dbReference type="InterPro" id="IPR009061">
    <property type="entry name" value="DNA-bd_dom_put_sf"/>
</dbReference>
<dbReference type="Gene3D" id="1.10.238.160">
    <property type="match status" value="1"/>
</dbReference>
<dbReference type="RefSeq" id="WP_170394912.1">
    <property type="nucleotide sequence ID" value="NZ_AMWJ02000002.1"/>
</dbReference>
<dbReference type="Proteomes" id="UP000010448">
    <property type="component" value="Unassembled WGS sequence"/>
</dbReference>
<dbReference type="AlphaFoldDB" id="A0A7K4EGI6"/>
<protein>
    <submittedName>
        <fullName evidence="1">AlpA family phage regulatory protein</fullName>
    </submittedName>
</protein>
<organism evidence="1 2">
    <name type="scientific">Pseudomonas bharatica CSV86</name>
    <dbReference type="NCBI Taxonomy" id="1005395"/>
    <lineage>
        <taxon>Bacteria</taxon>
        <taxon>Pseudomonadati</taxon>
        <taxon>Pseudomonadota</taxon>
        <taxon>Gammaproteobacteria</taxon>
        <taxon>Pseudomonadales</taxon>
        <taxon>Pseudomonadaceae</taxon>
        <taxon>Pseudomonas</taxon>
        <taxon>Pseudomonas bharatica</taxon>
    </lineage>
</organism>
<proteinExistence type="predicted"/>
<reference evidence="1 2" key="1">
    <citation type="journal article" date="2013" name="Genome Announc.">
        <title>Genome Sequence of Naphthalene-Degrading Soil Bacterium Pseudomonas putida CSV86.</title>
        <authorList>
            <person name="Phale P.S."/>
            <person name="Paliwal V."/>
            <person name="Raju S.C."/>
            <person name="Modak A."/>
            <person name="Purohit H.J."/>
        </authorList>
    </citation>
    <scope>NUCLEOTIDE SEQUENCE [LARGE SCALE GENOMIC DNA]</scope>
    <source>
        <strain evidence="1 2">CSV86</strain>
    </source>
</reference>
<gene>
    <name evidence="1" type="ORF">CSV86_017035</name>
</gene>
<evidence type="ECO:0000313" key="1">
    <source>
        <dbReference type="EMBL" id="NNJ16786.1"/>
    </source>
</evidence>
<sequence>MEIQTTQQVCEIFKISRSTLYRLSKNDPDFPQPLHFGRAIRWNLVDICEFYLRQKHTSKKRA</sequence>
<dbReference type="EMBL" id="AMWJ02000002">
    <property type="protein sequence ID" value="NNJ16786.1"/>
    <property type="molecule type" value="Genomic_DNA"/>
</dbReference>
<dbReference type="Pfam" id="PF05930">
    <property type="entry name" value="Phage_AlpA"/>
    <property type="match status" value="1"/>
</dbReference>
<keyword evidence="2" id="KW-1185">Reference proteome</keyword>
<dbReference type="SUPFAM" id="SSF46955">
    <property type="entry name" value="Putative DNA-binding domain"/>
    <property type="match status" value="1"/>
</dbReference>
<evidence type="ECO:0000313" key="2">
    <source>
        <dbReference type="Proteomes" id="UP000010448"/>
    </source>
</evidence>
<comment type="caution">
    <text evidence="1">The sequence shown here is derived from an EMBL/GenBank/DDBJ whole genome shotgun (WGS) entry which is preliminary data.</text>
</comment>
<name>A0A7K4EGI6_9PSED</name>
<dbReference type="InterPro" id="IPR010260">
    <property type="entry name" value="AlpA"/>
</dbReference>
<accession>A0A7K4EGI6</accession>